<dbReference type="PANTHER" id="PTHR42885">
    <property type="entry name" value="HISTIDINOL-PHOSPHATE AMINOTRANSFERASE-RELATED"/>
    <property type="match status" value="1"/>
</dbReference>
<evidence type="ECO:0000256" key="9">
    <source>
        <dbReference type="ARBA" id="ARBA00048531"/>
    </source>
</evidence>
<evidence type="ECO:0000256" key="6">
    <source>
        <dbReference type="ARBA" id="ARBA00022898"/>
    </source>
</evidence>
<dbReference type="Proteomes" id="UP000325385">
    <property type="component" value="Chromosome"/>
</dbReference>
<gene>
    <name evidence="11" type="ORF">D0Y83_00320</name>
</gene>
<dbReference type="GO" id="GO:0030170">
    <property type="term" value="F:pyridoxal phosphate binding"/>
    <property type="evidence" value="ECO:0007669"/>
    <property type="project" value="InterPro"/>
</dbReference>
<evidence type="ECO:0000256" key="5">
    <source>
        <dbReference type="ARBA" id="ARBA00022573"/>
    </source>
</evidence>
<reference evidence="12" key="1">
    <citation type="submission" date="2018-09" db="EMBL/GenBank/DDBJ databases">
        <title>Nocardia yunnanensis sp. nov., an actinomycete isolated from a soil sample.</title>
        <authorList>
            <person name="Zhang J."/>
        </authorList>
    </citation>
    <scope>NUCLEOTIDE SEQUENCE [LARGE SCALE GENOMIC DNA]</scope>
    <source>
        <strain evidence="12">21-3</strain>
    </source>
</reference>
<evidence type="ECO:0000313" key="12">
    <source>
        <dbReference type="Proteomes" id="UP000325385"/>
    </source>
</evidence>
<keyword evidence="7 11" id="KW-0456">Lyase</keyword>
<dbReference type="UniPathway" id="UPA00148"/>
<sequence length="333" mass="35962">MTDLDLVSGHGGRIDAMARAFPGAPLPWIDLSTGINPYPYPLPPIAPDAWERLPGEVARAFCESTMAESFRCDPSFCRAVAGTEVVIRQLPSILRAQRVAVRARSYADHAESWRLAGAKVVTHSDPLALAGEADVVVIVNPNNPDGHRWSIEAIETARATLAHRGGWLIVDEAYADLNPSLSAAPFAGRKGLILLRSFGKFFGLAGVRLGAVLATQEILSSIEDRLGGWDVSGPALDIGAAAYADHDWQAATRGHLAVRMQEMHALFATSALEDRGGTDLFRFVRGSDANALWRRLAEQGIAVRRFVGEAHHLRIGLPADKIAFSRLARALNP</sequence>
<comment type="function">
    <text evidence="2">Decarboxylates L-threonine-O-3-phosphate to yield (R)-1-amino-2-propanol O-2-phosphate, the precursor for the linkage between the nucleotide loop and the corrin ring in cobalamin.</text>
</comment>
<dbReference type="Gene3D" id="3.90.1150.10">
    <property type="entry name" value="Aspartate Aminotransferase, domain 1"/>
    <property type="match status" value="1"/>
</dbReference>
<keyword evidence="6" id="KW-0663">Pyridoxal phosphate</keyword>
<comment type="catalytic activity">
    <reaction evidence="9">
        <text>O-phospho-L-threonine + H(+) = (R)-1-aminopropan-2-yl phosphate + CO2</text>
        <dbReference type="Rhea" id="RHEA:11492"/>
        <dbReference type="ChEBI" id="CHEBI:15378"/>
        <dbReference type="ChEBI" id="CHEBI:16526"/>
        <dbReference type="ChEBI" id="CHEBI:58563"/>
        <dbReference type="ChEBI" id="CHEBI:58675"/>
        <dbReference type="EC" id="4.1.1.81"/>
    </reaction>
</comment>
<accession>A0A5P6N7B5</accession>
<dbReference type="Gene3D" id="3.40.640.10">
    <property type="entry name" value="Type I PLP-dependent aspartate aminotransferase-like (Major domain)"/>
    <property type="match status" value="1"/>
</dbReference>
<dbReference type="AlphaFoldDB" id="A0A5P6N7B5"/>
<evidence type="ECO:0000256" key="2">
    <source>
        <dbReference type="ARBA" id="ARBA00003444"/>
    </source>
</evidence>
<name>A0A5P6N7B5_9SPHN</name>
<dbReference type="PANTHER" id="PTHR42885:SF1">
    <property type="entry name" value="THREONINE-PHOSPHATE DECARBOXYLASE"/>
    <property type="match status" value="1"/>
</dbReference>
<dbReference type="RefSeq" id="WP_151884688.1">
    <property type="nucleotide sequence ID" value="NZ_CP032228.1"/>
</dbReference>
<feature type="domain" description="Aminotransferase class I/classII large" evidence="10">
    <location>
        <begin position="82"/>
        <end position="317"/>
    </location>
</feature>
<evidence type="ECO:0000259" key="10">
    <source>
        <dbReference type="Pfam" id="PF00155"/>
    </source>
</evidence>
<dbReference type="GeneID" id="69695726"/>
<comment type="cofactor">
    <cofactor evidence="1">
        <name>pyridoxal 5'-phosphate</name>
        <dbReference type="ChEBI" id="CHEBI:597326"/>
    </cofactor>
</comment>
<keyword evidence="5" id="KW-0169">Cobalamin biosynthesis</keyword>
<protein>
    <recommendedName>
        <fullName evidence="4">threonine-phosphate decarboxylase</fullName>
        <ecNumber evidence="4">4.1.1.81</ecNumber>
    </recommendedName>
    <alternativeName>
        <fullName evidence="8">L-threonine-O-3-phosphate decarboxylase</fullName>
    </alternativeName>
</protein>
<dbReference type="Pfam" id="PF00155">
    <property type="entry name" value="Aminotran_1_2"/>
    <property type="match status" value="1"/>
</dbReference>
<dbReference type="InterPro" id="IPR005860">
    <property type="entry name" value="CobD"/>
</dbReference>
<dbReference type="CDD" id="cd00609">
    <property type="entry name" value="AAT_like"/>
    <property type="match status" value="1"/>
</dbReference>
<dbReference type="InterPro" id="IPR015422">
    <property type="entry name" value="PyrdxlP-dep_Trfase_small"/>
</dbReference>
<dbReference type="SUPFAM" id="SSF53383">
    <property type="entry name" value="PLP-dependent transferases"/>
    <property type="match status" value="1"/>
</dbReference>
<evidence type="ECO:0000256" key="8">
    <source>
        <dbReference type="ARBA" id="ARBA00029996"/>
    </source>
</evidence>
<dbReference type="GO" id="GO:0048472">
    <property type="term" value="F:threonine-phosphate decarboxylase activity"/>
    <property type="evidence" value="ECO:0007669"/>
    <property type="project" value="UniProtKB-EC"/>
</dbReference>
<evidence type="ECO:0000256" key="3">
    <source>
        <dbReference type="ARBA" id="ARBA00004953"/>
    </source>
</evidence>
<organism evidence="11 12">
    <name type="scientific">Qipengyuania flava</name>
    <dbReference type="NCBI Taxonomy" id="192812"/>
    <lineage>
        <taxon>Bacteria</taxon>
        <taxon>Pseudomonadati</taxon>
        <taxon>Pseudomonadota</taxon>
        <taxon>Alphaproteobacteria</taxon>
        <taxon>Sphingomonadales</taxon>
        <taxon>Erythrobacteraceae</taxon>
        <taxon>Qipengyuania</taxon>
    </lineage>
</organism>
<evidence type="ECO:0000256" key="7">
    <source>
        <dbReference type="ARBA" id="ARBA00023239"/>
    </source>
</evidence>
<evidence type="ECO:0000256" key="4">
    <source>
        <dbReference type="ARBA" id="ARBA00012285"/>
    </source>
</evidence>
<dbReference type="InterPro" id="IPR015424">
    <property type="entry name" value="PyrdxlP-dep_Trfase"/>
</dbReference>
<evidence type="ECO:0000313" key="11">
    <source>
        <dbReference type="EMBL" id="QFI61897.1"/>
    </source>
</evidence>
<dbReference type="EMBL" id="CP032228">
    <property type="protein sequence ID" value="QFI61897.1"/>
    <property type="molecule type" value="Genomic_DNA"/>
</dbReference>
<dbReference type="EC" id="4.1.1.81" evidence="4"/>
<dbReference type="InterPro" id="IPR015421">
    <property type="entry name" value="PyrdxlP-dep_Trfase_major"/>
</dbReference>
<dbReference type="InterPro" id="IPR004839">
    <property type="entry name" value="Aminotransferase_I/II_large"/>
</dbReference>
<evidence type="ECO:0000256" key="1">
    <source>
        <dbReference type="ARBA" id="ARBA00001933"/>
    </source>
</evidence>
<dbReference type="GO" id="GO:0009236">
    <property type="term" value="P:cobalamin biosynthetic process"/>
    <property type="evidence" value="ECO:0007669"/>
    <property type="project" value="UniProtKB-UniPathway"/>
</dbReference>
<dbReference type="NCBIfam" id="TIGR01140">
    <property type="entry name" value="L_thr_O3P_dcar"/>
    <property type="match status" value="1"/>
</dbReference>
<comment type="pathway">
    <text evidence="3">Cofactor biosynthesis; adenosylcobalamin biosynthesis.</text>
</comment>
<proteinExistence type="predicted"/>